<dbReference type="InterPro" id="IPR002509">
    <property type="entry name" value="NODB_dom"/>
</dbReference>
<dbReference type="Gene3D" id="3.20.20.370">
    <property type="entry name" value="Glycoside hydrolase/deacetylase"/>
    <property type="match status" value="1"/>
</dbReference>
<feature type="domain" description="NodB homology" evidence="2">
    <location>
        <begin position="39"/>
        <end position="220"/>
    </location>
</feature>
<gene>
    <name evidence="3" type="ORF">BEP19_13410</name>
</gene>
<dbReference type="InterPro" id="IPR050248">
    <property type="entry name" value="Polysacc_deacetylase_ArnD"/>
</dbReference>
<dbReference type="OrthoDB" id="2649545at2"/>
<keyword evidence="1" id="KW-0732">Signal</keyword>
<proteinExistence type="predicted"/>
<dbReference type="PROSITE" id="PS51677">
    <property type="entry name" value="NODB"/>
    <property type="match status" value="1"/>
</dbReference>
<reference evidence="3 4" key="1">
    <citation type="submission" date="2016-08" db="EMBL/GenBank/DDBJ databases">
        <title>Novel Firmicute Genomes.</title>
        <authorList>
            <person name="Poppleton D.I."/>
            <person name="Gribaldo S."/>
        </authorList>
    </citation>
    <scope>NUCLEOTIDE SEQUENCE [LARGE SCALE GENOMIC DNA]</scope>
    <source>
        <strain evidence="3 4">RAOx-1</strain>
    </source>
</reference>
<dbReference type="Pfam" id="PF01522">
    <property type="entry name" value="Polysacc_deac_1"/>
    <property type="match status" value="1"/>
</dbReference>
<dbReference type="GO" id="GO:0016810">
    <property type="term" value="F:hydrolase activity, acting on carbon-nitrogen (but not peptide) bonds"/>
    <property type="evidence" value="ECO:0007669"/>
    <property type="project" value="InterPro"/>
</dbReference>
<protein>
    <recommendedName>
        <fullName evidence="2">NodB homology domain-containing protein</fullName>
    </recommendedName>
</protein>
<dbReference type="CDD" id="cd10959">
    <property type="entry name" value="CE4_NodB_like_3"/>
    <property type="match status" value="1"/>
</dbReference>
<dbReference type="PANTHER" id="PTHR10587:SF137">
    <property type="entry name" value="4-DEOXY-4-FORMAMIDO-L-ARABINOSE-PHOSPHOUNDECAPRENOL DEFORMYLASE ARND-RELATED"/>
    <property type="match status" value="1"/>
</dbReference>
<dbReference type="RefSeq" id="WP_120190741.1">
    <property type="nucleotide sequence ID" value="NZ_MCHY01000010.1"/>
</dbReference>
<name>A0A419SF46_9BACL</name>
<accession>A0A419SF46</accession>
<dbReference type="InterPro" id="IPR011330">
    <property type="entry name" value="Glyco_hydro/deAcase_b/a-brl"/>
</dbReference>
<dbReference type="SUPFAM" id="SSF88713">
    <property type="entry name" value="Glycoside hydrolase/deacetylase"/>
    <property type="match status" value="1"/>
</dbReference>
<feature type="chain" id="PRO_5039318675" description="NodB homology domain-containing protein" evidence="1">
    <location>
        <begin position="22"/>
        <end position="230"/>
    </location>
</feature>
<feature type="signal peptide" evidence="1">
    <location>
        <begin position="1"/>
        <end position="21"/>
    </location>
</feature>
<dbReference type="AlphaFoldDB" id="A0A419SF46"/>
<evidence type="ECO:0000313" key="3">
    <source>
        <dbReference type="EMBL" id="RKD22066.1"/>
    </source>
</evidence>
<evidence type="ECO:0000259" key="2">
    <source>
        <dbReference type="PROSITE" id="PS51677"/>
    </source>
</evidence>
<evidence type="ECO:0000256" key="1">
    <source>
        <dbReference type="SAM" id="SignalP"/>
    </source>
</evidence>
<dbReference type="Proteomes" id="UP000284219">
    <property type="component" value="Unassembled WGS sequence"/>
</dbReference>
<evidence type="ECO:0000313" key="4">
    <source>
        <dbReference type="Proteomes" id="UP000284219"/>
    </source>
</evidence>
<sequence>MRKKVTILLTWILLFCFTVQATYASQPNETIFRIDTNKKLVALTFDDGPHHTFTPLLLEALYEEGAQATFFLLGKQVQAHPQIAARIHREGHEIGNHGYSHRVMRHLSWKEIHKEIRQTERLIAHHVGIKTHLFRPPYGEMVPRIVDVSRYTGYRLVRWSIDPKDWDQRRNGQVIAEHVGAVVKPGDIVLFHDGGANQAETIKAVRTIVRNLKKRGYKFVTVSELLKQSG</sequence>
<organism evidence="3 4">
    <name type="scientific">Ammoniphilus oxalaticus</name>
    <dbReference type="NCBI Taxonomy" id="66863"/>
    <lineage>
        <taxon>Bacteria</taxon>
        <taxon>Bacillati</taxon>
        <taxon>Bacillota</taxon>
        <taxon>Bacilli</taxon>
        <taxon>Bacillales</taxon>
        <taxon>Paenibacillaceae</taxon>
        <taxon>Aneurinibacillus group</taxon>
        <taxon>Ammoniphilus</taxon>
    </lineage>
</organism>
<keyword evidence="4" id="KW-1185">Reference proteome</keyword>
<dbReference type="EMBL" id="MCHY01000010">
    <property type="protein sequence ID" value="RKD22066.1"/>
    <property type="molecule type" value="Genomic_DNA"/>
</dbReference>
<dbReference type="PANTHER" id="PTHR10587">
    <property type="entry name" value="GLYCOSYL TRANSFERASE-RELATED"/>
    <property type="match status" value="1"/>
</dbReference>
<comment type="caution">
    <text evidence="3">The sequence shown here is derived from an EMBL/GenBank/DDBJ whole genome shotgun (WGS) entry which is preliminary data.</text>
</comment>
<dbReference type="GO" id="GO:0005975">
    <property type="term" value="P:carbohydrate metabolic process"/>
    <property type="evidence" value="ECO:0007669"/>
    <property type="project" value="InterPro"/>
</dbReference>